<accession>A0A6A5S9R7</accession>
<name>A0A6A5S9R7_9PLEO</name>
<gene>
    <name evidence="1" type="ORF">EJ02DRAFT_359508</name>
</gene>
<dbReference type="Proteomes" id="UP000800038">
    <property type="component" value="Unassembled WGS sequence"/>
</dbReference>
<dbReference type="EMBL" id="ML976199">
    <property type="protein sequence ID" value="KAF1936284.1"/>
    <property type="molecule type" value="Genomic_DNA"/>
</dbReference>
<organism evidence="1 2">
    <name type="scientific">Clathrospora elynae</name>
    <dbReference type="NCBI Taxonomy" id="706981"/>
    <lineage>
        <taxon>Eukaryota</taxon>
        <taxon>Fungi</taxon>
        <taxon>Dikarya</taxon>
        <taxon>Ascomycota</taxon>
        <taxon>Pezizomycotina</taxon>
        <taxon>Dothideomycetes</taxon>
        <taxon>Pleosporomycetidae</taxon>
        <taxon>Pleosporales</taxon>
        <taxon>Diademaceae</taxon>
        <taxon>Clathrospora</taxon>
    </lineage>
</organism>
<sequence>MNHVLALSTTAALTTTSVYMLRIQCSCSKVPSKRIFSSTDVPASFKQSKAASIVNPKSHTPVSDTRHITLELPKQLSDEEILALFLKGFFGGWVFRPERSVLRTLKMEMMQFDRKPYLPSSRL</sequence>
<dbReference type="AlphaFoldDB" id="A0A6A5S9R7"/>
<keyword evidence="2" id="KW-1185">Reference proteome</keyword>
<evidence type="ECO:0000313" key="2">
    <source>
        <dbReference type="Proteomes" id="UP000800038"/>
    </source>
</evidence>
<proteinExistence type="predicted"/>
<reference evidence="1" key="1">
    <citation type="journal article" date="2020" name="Stud. Mycol.">
        <title>101 Dothideomycetes genomes: a test case for predicting lifestyles and emergence of pathogens.</title>
        <authorList>
            <person name="Haridas S."/>
            <person name="Albert R."/>
            <person name="Binder M."/>
            <person name="Bloem J."/>
            <person name="Labutti K."/>
            <person name="Salamov A."/>
            <person name="Andreopoulos B."/>
            <person name="Baker S."/>
            <person name="Barry K."/>
            <person name="Bills G."/>
            <person name="Bluhm B."/>
            <person name="Cannon C."/>
            <person name="Castanera R."/>
            <person name="Culley D."/>
            <person name="Daum C."/>
            <person name="Ezra D."/>
            <person name="Gonzalez J."/>
            <person name="Henrissat B."/>
            <person name="Kuo A."/>
            <person name="Liang C."/>
            <person name="Lipzen A."/>
            <person name="Lutzoni F."/>
            <person name="Magnuson J."/>
            <person name="Mondo S."/>
            <person name="Nolan M."/>
            <person name="Ohm R."/>
            <person name="Pangilinan J."/>
            <person name="Park H.-J."/>
            <person name="Ramirez L."/>
            <person name="Alfaro M."/>
            <person name="Sun H."/>
            <person name="Tritt A."/>
            <person name="Yoshinaga Y."/>
            <person name="Zwiers L.-H."/>
            <person name="Turgeon B."/>
            <person name="Goodwin S."/>
            <person name="Spatafora J."/>
            <person name="Crous P."/>
            <person name="Grigoriev I."/>
        </authorList>
    </citation>
    <scope>NUCLEOTIDE SEQUENCE</scope>
    <source>
        <strain evidence="1">CBS 161.51</strain>
    </source>
</reference>
<evidence type="ECO:0000313" key="1">
    <source>
        <dbReference type="EMBL" id="KAF1936284.1"/>
    </source>
</evidence>
<dbReference type="OrthoDB" id="3354680at2759"/>
<protein>
    <submittedName>
        <fullName evidence="1">Uncharacterized protein</fullName>
    </submittedName>
</protein>